<dbReference type="Pfam" id="PF05145">
    <property type="entry name" value="AbrB"/>
    <property type="match status" value="1"/>
</dbReference>
<dbReference type="InterPro" id="IPR007820">
    <property type="entry name" value="AbrB_fam"/>
</dbReference>
<feature type="transmembrane region" description="Helical" evidence="1">
    <location>
        <begin position="87"/>
        <end position="109"/>
    </location>
</feature>
<evidence type="ECO:0000313" key="2">
    <source>
        <dbReference type="EMBL" id="RKE95522.1"/>
    </source>
</evidence>
<dbReference type="STRING" id="1443111.Z949_2011"/>
<evidence type="ECO:0000256" key="1">
    <source>
        <dbReference type="SAM" id="Phobius"/>
    </source>
</evidence>
<proteinExistence type="predicted"/>
<sequence length="352" mass="36100">MDGYWVKHALGRTGATLAVAGVGAVLAWSISAPVHMLTGPAVAVSLAGVAGLRVDIAPRLRDSCFVVLGLTVGAGFSADALETMMRWPLAFVVMAVLTWGVMVACRSVLVRGFGFARDSALLAGAPGHLSFVIAMAEGNGRDVVRISVTQSVRLLLLTLVVPFVAVAMGIDLAGAVLPQGQAWSIWVLACLALLAVVAARGLGHLRTPAPLLIGAMLVAGLWQLSGVQAGVMPDWLVMPSYLVLGALIGTRFAGVTAAELLRNLGAGLAITGVAVVFSGAAALGVAWALEMPQAHVLLAFAPGGLETMIAMGMVMGVLPGFVAACHITRLMVLSVLLPLMARSGAGQHRPLT</sequence>
<feature type="transmembrane region" description="Helical" evidence="1">
    <location>
        <begin position="9"/>
        <end position="28"/>
    </location>
</feature>
<dbReference type="Proteomes" id="UP000284407">
    <property type="component" value="Unassembled WGS sequence"/>
</dbReference>
<dbReference type="GO" id="GO:0010468">
    <property type="term" value="P:regulation of gene expression"/>
    <property type="evidence" value="ECO:0007669"/>
    <property type="project" value="InterPro"/>
</dbReference>
<keyword evidence="3" id="KW-1185">Reference proteome</keyword>
<comment type="caution">
    <text evidence="2">The sequence shown here is derived from an EMBL/GenBank/DDBJ whole genome shotgun (WGS) entry which is preliminary data.</text>
</comment>
<protein>
    <recommendedName>
        <fullName evidence="4">AbrB family transcriptional regulator</fullName>
    </recommendedName>
</protein>
<feature type="transmembrane region" description="Helical" evidence="1">
    <location>
        <begin position="235"/>
        <end position="254"/>
    </location>
</feature>
<name>A0A420DMQ5_9RHOB</name>
<organism evidence="2 3">
    <name type="scientific">Sulfitobacter guttiformis</name>
    <dbReference type="NCBI Taxonomy" id="74349"/>
    <lineage>
        <taxon>Bacteria</taxon>
        <taxon>Pseudomonadati</taxon>
        <taxon>Pseudomonadota</taxon>
        <taxon>Alphaproteobacteria</taxon>
        <taxon>Rhodobacterales</taxon>
        <taxon>Roseobacteraceae</taxon>
        <taxon>Sulfitobacter</taxon>
    </lineage>
</organism>
<dbReference type="PIRSF" id="PIRSF038991">
    <property type="entry name" value="Protein_AbrB"/>
    <property type="match status" value="1"/>
</dbReference>
<dbReference type="GO" id="GO:0016020">
    <property type="term" value="C:membrane"/>
    <property type="evidence" value="ECO:0007669"/>
    <property type="project" value="InterPro"/>
</dbReference>
<evidence type="ECO:0000313" key="3">
    <source>
        <dbReference type="Proteomes" id="UP000284407"/>
    </source>
</evidence>
<feature type="transmembrane region" description="Helical" evidence="1">
    <location>
        <begin position="266"/>
        <end position="289"/>
    </location>
</feature>
<accession>A0A420DMQ5</accession>
<dbReference type="OrthoDB" id="7157734at2"/>
<dbReference type="AlphaFoldDB" id="A0A420DMQ5"/>
<feature type="transmembrane region" description="Helical" evidence="1">
    <location>
        <begin position="309"/>
        <end position="339"/>
    </location>
</feature>
<feature type="transmembrane region" description="Helical" evidence="1">
    <location>
        <begin position="209"/>
        <end position="229"/>
    </location>
</feature>
<dbReference type="PANTHER" id="PTHR38457:SF1">
    <property type="entry name" value="REGULATOR ABRB-RELATED"/>
    <property type="match status" value="1"/>
</dbReference>
<reference evidence="2 3" key="1">
    <citation type="submission" date="2018-09" db="EMBL/GenBank/DDBJ databases">
        <title>Genomic Encyclopedia of Archaeal and Bacterial Type Strains, Phase II (KMG-II): from individual species to whole genera.</title>
        <authorList>
            <person name="Goeker M."/>
        </authorList>
    </citation>
    <scope>NUCLEOTIDE SEQUENCE [LARGE SCALE GENOMIC DNA]</scope>
    <source>
        <strain evidence="2 3">DSM 11458</strain>
    </source>
</reference>
<gene>
    <name evidence="2" type="ORF">C8N30_0057</name>
</gene>
<dbReference type="EMBL" id="RAQK01000001">
    <property type="protein sequence ID" value="RKE95522.1"/>
    <property type="molecule type" value="Genomic_DNA"/>
</dbReference>
<keyword evidence="1" id="KW-1133">Transmembrane helix</keyword>
<evidence type="ECO:0008006" key="4">
    <source>
        <dbReference type="Google" id="ProtNLM"/>
    </source>
</evidence>
<keyword evidence="1" id="KW-0812">Transmembrane</keyword>
<keyword evidence="1" id="KW-0472">Membrane</keyword>
<feature type="transmembrane region" description="Helical" evidence="1">
    <location>
        <begin position="154"/>
        <end position="177"/>
    </location>
</feature>
<feature type="transmembrane region" description="Helical" evidence="1">
    <location>
        <begin position="183"/>
        <end position="202"/>
    </location>
</feature>
<dbReference type="PANTHER" id="PTHR38457">
    <property type="entry name" value="REGULATOR ABRB-RELATED"/>
    <property type="match status" value="1"/>
</dbReference>